<reference evidence="8 9" key="1">
    <citation type="submission" date="2018-06" db="EMBL/GenBank/DDBJ databases">
        <title>Phytoactinopolyspora halophila sp. nov., a novel halophilic actinomycete isolated from a saline soil in China.</title>
        <authorList>
            <person name="Tang S.-K."/>
        </authorList>
    </citation>
    <scope>NUCLEOTIDE SEQUENCE [LARGE SCALE GENOMIC DNA]</scope>
    <source>
        <strain evidence="8 9">YIM 96934</strain>
    </source>
</reference>
<sequence length="325" mass="33735">MNSPNPGRTEPSQTSVGWIGTGRMGAAMAARLADAGVDLAVWNRTPAKARPLEAHGASVCASISELRTRDVVFTTVAGPPDLEEVLLGDNGLLATDGAVPGIVVDCSTVSAESSQTIREACAERGVAFLAAPVSGNAQVVEAGQAGLVVSGPEETFTRVEPLLREIGTTVTYVGDGEASRLVKIAHNLFLGVVTQSLAEVTVLAEKGGVSRHAFLEFLNGSVLGSTFTRYKSPAFVNLDYTPTFTPPLLRKDFDLGLGAASDMDVPMPLAAITAALIQSVIGRGRTDEDFAVLLDQQAASSGMELTPEHVDVDDGLTTNGKAGES</sequence>
<dbReference type="InterPro" id="IPR036291">
    <property type="entry name" value="NAD(P)-bd_dom_sf"/>
</dbReference>
<dbReference type="InterPro" id="IPR013328">
    <property type="entry name" value="6PGD_dom2"/>
</dbReference>
<dbReference type="GO" id="GO:0050661">
    <property type="term" value="F:NADP binding"/>
    <property type="evidence" value="ECO:0007669"/>
    <property type="project" value="InterPro"/>
</dbReference>
<feature type="domain" description="6-phosphogluconate dehydrogenase NADP-binding" evidence="6">
    <location>
        <begin position="16"/>
        <end position="174"/>
    </location>
</feature>
<name>A0A329QYN8_9ACTN</name>
<dbReference type="Pfam" id="PF03446">
    <property type="entry name" value="NAD_binding_2"/>
    <property type="match status" value="1"/>
</dbReference>
<dbReference type="InterPro" id="IPR008927">
    <property type="entry name" value="6-PGluconate_DH-like_C_sf"/>
</dbReference>
<dbReference type="Pfam" id="PF14833">
    <property type="entry name" value="NAD_binding_11"/>
    <property type="match status" value="1"/>
</dbReference>
<evidence type="ECO:0000259" key="6">
    <source>
        <dbReference type="Pfam" id="PF03446"/>
    </source>
</evidence>
<evidence type="ECO:0000313" key="9">
    <source>
        <dbReference type="Proteomes" id="UP000250462"/>
    </source>
</evidence>
<keyword evidence="3" id="KW-0520">NAD</keyword>
<evidence type="ECO:0000256" key="3">
    <source>
        <dbReference type="ARBA" id="ARBA00023027"/>
    </source>
</evidence>
<dbReference type="PANTHER" id="PTHR43580:SF2">
    <property type="entry name" value="CYTOKINE-LIKE NUCLEAR FACTOR N-PAC"/>
    <property type="match status" value="1"/>
</dbReference>
<dbReference type="Gene3D" id="1.10.1040.10">
    <property type="entry name" value="N-(1-d-carboxylethyl)-l-norvaline Dehydrogenase, domain 2"/>
    <property type="match status" value="1"/>
</dbReference>
<dbReference type="GO" id="GO:0051287">
    <property type="term" value="F:NAD binding"/>
    <property type="evidence" value="ECO:0007669"/>
    <property type="project" value="InterPro"/>
</dbReference>
<proteinExistence type="inferred from homology"/>
<dbReference type="InterPro" id="IPR015815">
    <property type="entry name" value="HIBADH-related"/>
</dbReference>
<comment type="similarity">
    <text evidence="1">Belongs to the HIBADH-related family.</text>
</comment>
<dbReference type="Gene3D" id="3.40.50.720">
    <property type="entry name" value="NAD(P)-binding Rossmann-like Domain"/>
    <property type="match status" value="1"/>
</dbReference>
<dbReference type="EMBL" id="QMIG01000003">
    <property type="protein sequence ID" value="RAW17435.1"/>
    <property type="molecule type" value="Genomic_DNA"/>
</dbReference>
<dbReference type="OrthoDB" id="3185659at2"/>
<evidence type="ECO:0000256" key="2">
    <source>
        <dbReference type="ARBA" id="ARBA00023002"/>
    </source>
</evidence>
<evidence type="ECO:0000256" key="4">
    <source>
        <dbReference type="PIRSR" id="PIRSR000103-1"/>
    </source>
</evidence>
<dbReference type="GO" id="GO:0016491">
    <property type="term" value="F:oxidoreductase activity"/>
    <property type="evidence" value="ECO:0007669"/>
    <property type="project" value="UniProtKB-KW"/>
</dbReference>
<accession>A0A329QYN8</accession>
<feature type="compositionally biased region" description="Polar residues" evidence="5">
    <location>
        <begin position="316"/>
        <end position="325"/>
    </location>
</feature>
<feature type="region of interest" description="Disordered" evidence="5">
    <location>
        <begin position="304"/>
        <end position="325"/>
    </location>
</feature>
<dbReference type="InterPro" id="IPR029154">
    <property type="entry name" value="HIBADH-like_NADP-bd"/>
</dbReference>
<dbReference type="RefSeq" id="WP_112257254.1">
    <property type="nucleotide sequence ID" value="NZ_QMIG01000003.1"/>
</dbReference>
<protein>
    <submittedName>
        <fullName evidence="8">NAD(P)-dependent oxidoreductase</fullName>
    </submittedName>
</protein>
<dbReference type="InterPro" id="IPR006115">
    <property type="entry name" value="6PGDH_NADP-bd"/>
</dbReference>
<dbReference type="Proteomes" id="UP000250462">
    <property type="component" value="Unassembled WGS sequence"/>
</dbReference>
<feature type="active site" evidence="4">
    <location>
        <position position="183"/>
    </location>
</feature>
<dbReference type="SUPFAM" id="SSF51735">
    <property type="entry name" value="NAD(P)-binding Rossmann-fold domains"/>
    <property type="match status" value="1"/>
</dbReference>
<comment type="caution">
    <text evidence="8">The sequence shown here is derived from an EMBL/GenBank/DDBJ whole genome shotgun (WGS) entry which is preliminary data.</text>
</comment>
<evidence type="ECO:0000259" key="7">
    <source>
        <dbReference type="Pfam" id="PF14833"/>
    </source>
</evidence>
<dbReference type="SUPFAM" id="SSF48179">
    <property type="entry name" value="6-phosphogluconate dehydrogenase C-terminal domain-like"/>
    <property type="match status" value="1"/>
</dbReference>
<evidence type="ECO:0000313" key="8">
    <source>
        <dbReference type="EMBL" id="RAW17435.1"/>
    </source>
</evidence>
<gene>
    <name evidence="8" type="ORF">DPM12_05295</name>
</gene>
<evidence type="ECO:0000256" key="5">
    <source>
        <dbReference type="SAM" id="MobiDB-lite"/>
    </source>
</evidence>
<dbReference type="InterPro" id="IPR051265">
    <property type="entry name" value="HIBADH-related_NP60_sf"/>
</dbReference>
<dbReference type="AlphaFoldDB" id="A0A329QYN8"/>
<dbReference type="PANTHER" id="PTHR43580">
    <property type="entry name" value="OXIDOREDUCTASE GLYR1-RELATED"/>
    <property type="match status" value="1"/>
</dbReference>
<feature type="domain" description="3-hydroxyisobutyrate dehydrogenase-like NAD-binding" evidence="7">
    <location>
        <begin position="180"/>
        <end position="293"/>
    </location>
</feature>
<dbReference type="PIRSF" id="PIRSF000103">
    <property type="entry name" value="HIBADH"/>
    <property type="match status" value="1"/>
</dbReference>
<evidence type="ECO:0000256" key="1">
    <source>
        <dbReference type="ARBA" id="ARBA00009080"/>
    </source>
</evidence>
<keyword evidence="9" id="KW-1185">Reference proteome</keyword>
<organism evidence="8 9">
    <name type="scientific">Phytoactinopolyspora halophila</name>
    <dbReference type="NCBI Taxonomy" id="1981511"/>
    <lineage>
        <taxon>Bacteria</taxon>
        <taxon>Bacillati</taxon>
        <taxon>Actinomycetota</taxon>
        <taxon>Actinomycetes</taxon>
        <taxon>Jiangellales</taxon>
        <taxon>Jiangellaceae</taxon>
        <taxon>Phytoactinopolyspora</taxon>
    </lineage>
</organism>
<keyword evidence="2" id="KW-0560">Oxidoreductase</keyword>